<dbReference type="RefSeq" id="XP_003177098.1">
    <property type="nucleotide sequence ID" value="XM_003177050.1"/>
</dbReference>
<feature type="region of interest" description="Disordered" evidence="1">
    <location>
        <begin position="54"/>
        <end position="98"/>
    </location>
</feature>
<protein>
    <submittedName>
        <fullName evidence="2">Uncharacterized protein</fullName>
    </submittedName>
</protein>
<dbReference type="EMBL" id="DS989822">
    <property type="protein sequence ID" value="EFQ98146.1"/>
    <property type="molecule type" value="Genomic_DNA"/>
</dbReference>
<name>E5QZC8_ARTGP</name>
<dbReference type="VEuPathDB" id="FungiDB:MGYG_01182"/>
<evidence type="ECO:0000313" key="2">
    <source>
        <dbReference type="EMBL" id="EFQ98146.1"/>
    </source>
</evidence>
<dbReference type="AlphaFoldDB" id="E5QZC8"/>
<sequence>MQETATRGPDTARRGWRWLHVNARGQQRGICEAASEIYYPMWALYRHYRSPSGYEIDEKEGKSKQASNAKQRQRQRKKRAKQAPPATTQERGKGCQRR</sequence>
<organism evidence="3">
    <name type="scientific">Arthroderma gypseum (strain ATCC MYA-4604 / CBS 118893)</name>
    <name type="common">Microsporum gypseum</name>
    <dbReference type="NCBI Taxonomy" id="535722"/>
    <lineage>
        <taxon>Eukaryota</taxon>
        <taxon>Fungi</taxon>
        <taxon>Dikarya</taxon>
        <taxon>Ascomycota</taxon>
        <taxon>Pezizomycotina</taxon>
        <taxon>Eurotiomycetes</taxon>
        <taxon>Eurotiomycetidae</taxon>
        <taxon>Onygenales</taxon>
        <taxon>Arthrodermataceae</taxon>
        <taxon>Nannizzia</taxon>
    </lineage>
</organism>
<dbReference type="HOGENOM" id="CLU_2333217_0_0_1"/>
<reference evidence="3" key="1">
    <citation type="journal article" date="2012" name="MBio">
        <title>Comparative genome analysis of Trichophyton rubrum and related dermatophytes reveals candidate genes involved in infection.</title>
        <authorList>
            <person name="Martinez D.A."/>
            <person name="Oliver B.G."/>
            <person name="Graeser Y."/>
            <person name="Goldberg J.M."/>
            <person name="Li W."/>
            <person name="Martinez-Rossi N.M."/>
            <person name="Monod M."/>
            <person name="Shelest E."/>
            <person name="Barton R.C."/>
            <person name="Birch E."/>
            <person name="Brakhage A.A."/>
            <person name="Chen Z."/>
            <person name="Gurr S.J."/>
            <person name="Heiman D."/>
            <person name="Heitman J."/>
            <person name="Kosti I."/>
            <person name="Rossi A."/>
            <person name="Saif S."/>
            <person name="Samalova M."/>
            <person name="Saunders C.W."/>
            <person name="Shea T."/>
            <person name="Summerbell R.C."/>
            <person name="Xu J."/>
            <person name="Young S."/>
            <person name="Zeng Q."/>
            <person name="Birren B.W."/>
            <person name="Cuomo C.A."/>
            <person name="White T.C."/>
        </authorList>
    </citation>
    <scope>NUCLEOTIDE SEQUENCE [LARGE SCALE GENOMIC DNA]</scope>
    <source>
        <strain evidence="3">ATCC MYA-4604 / CBS 118893</strain>
    </source>
</reference>
<dbReference type="GeneID" id="10032423"/>
<proteinExistence type="predicted"/>
<dbReference type="InParanoid" id="E5QZC8"/>
<gene>
    <name evidence="2" type="ORF">MGYG_01182</name>
</gene>
<feature type="compositionally biased region" description="Basic residues" evidence="1">
    <location>
        <begin position="71"/>
        <end position="81"/>
    </location>
</feature>
<keyword evidence="3" id="KW-1185">Reference proteome</keyword>
<dbReference type="Proteomes" id="UP000002669">
    <property type="component" value="Unassembled WGS sequence"/>
</dbReference>
<evidence type="ECO:0000313" key="3">
    <source>
        <dbReference type="Proteomes" id="UP000002669"/>
    </source>
</evidence>
<evidence type="ECO:0000256" key="1">
    <source>
        <dbReference type="SAM" id="MobiDB-lite"/>
    </source>
</evidence>
<accession>E5QZC8</accession>